<sequence length="253" mass="28764">MSLISKMSIILFLIFLALTGCTEPPERIEPFLWVKALPGDGTVSVQWWLNDSTLLYQGGKYGHLILMRSEEDGQFEQVAEFGPTNPLYAGWCWTDSSVENGIQYRYYVKAIFAIFTDPDAEGFSDTFTVTPQPGLADPRPSAPSSFTNDPLLEGSDYVTLHWMCNEPHDSVYYIFLAYGSVGFDIYHDNFDGTGREWDPSGTRVDPVKLDTTSYTFQCQRDGDTRYYKIAVFTDSVMSYSSEQLEIEHTWEDD</sequence>
<dbReference type="PROSITE" id="PS51257">
    <property type="entry name" value="PROKAR_LIPOPROTEIN"/>
    <property type="match status" value="1"/>
</dbReference>
<accession>A0A9D5K8V8</accession>
<dbReference type="Proteomes" id="UP000630660">
    <property type="component" value="Unassembled WGS sequence"/>
</dbReference>
<comment type="caution">
    <text evidence="1">The sequence shown here is derived from an EMBL/GenBank/DDBJ whole genome shotgun (WGS) entry which is preliminary data.</text>
</comment>
<evidence type="ECO:0000313" key="1">
    <source>
        <dbReference type="EMBL" id="MBD3363739.1"/>
    </source>
</evidence>
<organism evidence="1 2">
    <name type="scientific">candidate division WOR-3 bacterium</name>
    <dbReference type="NCBI Taxonomy" id="2052148"/>
    <lineage>
        <taxon>Bacteria</taxon>
        <taxon>Bacteria division WOR-3</taxon>
    </lineage>
</organism>
<evidence type="ECO:0000313" key="2">
    <source>
        <dbReference type="Proteomes" id="UP000630660"/>
    </source>
</evidence>
<dbReference type="AlphaFoldDB" id="A0A9D5K8V8"/>
<proteinExistence type="predicted"/>
<protein>
    <submittedName>
        <fullName evidence="1">Uncharacterized protein</fullName>
    </submittedName>
</protein>
<dbReference type="EMBL" id="WJKJ01000024">
    <property type="protein sequence ID" value="MBD3363739.1"/>
    <property type="molecule type" value="Genomic_DNA"/>
</dbReference>
<name>A0A9D5K8V8_UNCW3</name>
<reference evidence="1" key="1">
    <citation type="submission" date="2019-11" db="EMBL/GenBank/DDBJ databases">
        <title>Microbial mats filling the niche in hypersaline microbial mats.</title>
        <authorList>
            <person name="Wong H.L."/>
            <person name="Macleod F.I."/>
            <person name="White R.A. III"/>
            <person name="Burns B.P."/>
        </authorList>
    </citation>
    <scope>NUCLEOTIDE SEQUENCE</scope>
    <source>
        <strain evidence="1">Bin_327</strain>
    </source>
</reference>
<gene>
    <name evidence="1" type="ORF">GF359_00835</name>
</gene>